<protein>
    <submittedName>
        <fullName evidence="2">Uncharacterized protein</fullName>
    </submittedName>
</protein>
<dbReference type="AlphaFoldDB" id="A0A9D2G468"/>
<evidence type="ECO:0000313" key="2">
    <source>
        <dbReference type="EMBL" id="HIZ72045.1"/>
    </source>
</evidence>
<name>A0A9D2G468_9FIRM</name>
<accession>A0A9D2G468</accession>
<proteinExistence type="predicted"/>
<dbReference type="Proteomes" id="UP000824102">
    <property type="component" value="Unassembled WGS sequence"/>
</dbReference>
<organism evidence="2 3">
    <name type="scientific">Candidatus Gallimonas intestinavium</name>
    <dbReference type="NCBI Taxonomy" id="2838603"/>
    <lineage>
        <taxon>Bacteria</taxon>
        <taxon>Bacillati</taxon>
        <taxon>Bacillota</taxon>
        <taxon>Clostridia</taxon>
        <taxon>Candidatus Gallimonas</taxon>
    </lineage>
</organism>
<comment type="caution">
    <text evidence="2">The sequence shown here is derived from an EMBL/GenBank/DDBJ whole genome shotgun (WGS) entry which is preliminary data.</text>
</comment>
<reference evidence="2" key="2">
    <citation type="submission" date="2021-04" db="EMBL/GenBank/DDBJ databases">
        <authorList>
            <person name="Gilroy R."/>
        </authorList>
    </citation>
    <scope>NUCLEOTIDE SEQUENCE</scope>
    <source>
        <strain evidence="2">ChiW7-2402</strain>
    </source>
</reference>
<keyword evidence="1" id="KW-0472">Membrane</keyword>
<reference evidence="2" key="1">
    <citation type="journal article" date="2021" name="PeerJ">
        <title>Extensive microbial diversity within the chicken gut microbiome revealed by metagenomics and culture.</title>
        <authorList>
            <person name="Gilroy R."/>
            <person name="Ravi A."/>
            <person name="Getino M."/>
            <person name="Pursley I."/>
            <person name="Horton D.L."/>
            <person name="Alikhan N.F."/>
            <person name="Baker D."/>
            <person name="Gharbi K."/>
            <person name="Hall N."/>
            <person name="Watson M."/>
            <person name="Adriaenssens E.M."/>
            <person name="Foster-Nyarko E."/>
            <person name="Jarju S."/>
            <person name="Secka A."/>
            <person name="Antonio M."/>
            <person name="Oren A."/>
            <person name="Chaudhuri R.R."/>
            <person name="La Ragione R."/>
            <person name="Hildebrand F."/>
            <person name="Pallen M.J."/>
        </authorList>
    </citation>
    <scope>NUCLEOTIDE SEQUENCE</scope>
    <source>
        <strain evidence="2">ChiW7-2402</strain>
    </source>
</reference>
<gene>
    <name evidence="2" type="ORF">H9964_00530</name>
</gene>
<evidence type="ECO:0000313" key="3">
    <source>
        <dbReference type="Proteomes" id="UP000824102"/>
    </source>
</evidence>
<sequence>MFSHFALLAFDLGENSGYIVAAVVIIIALASIIPIFRKAKGPSKKILTEHTLGILRSYTRTGLTVNDQPQIKMTLDCILPDGSTRPITVKQIIDLTSLHALQQGSVFPLAYDPETGNGAIDKEPIREKLQDLLDRYISKRNPNGLSYDERQRIKRHGREYKAMLTDLRLTGQAENGCTEVTATVRIDGKDGSERVLKRTFWILDSELDNLTVGKFVNISVVEDEEPWFSILQSTDKITF</sequence>
<dbReference type="EMBL" id="DXBB01000007">
    <property type="protein sequence ID" value="HIZ72045.1"/>
    <property type="molecule type" value="Genomic_DNA"/>
</dbReference>
<keyword evidence="1" id="KW-0812">Transmembrane</keyword>
<feature type="transmembrane region" description="Helical" evidence="1">
    <location>
        <begin position="16"/>
        <end position="36"/>
    </location>
</feature>
<evidence type="ECO:0000256" key="1">
    <source>
        <dbReference type="SAM" id="Phobius"/>
    </source>
</evidence>
<keyword evidence="1" id="KW-1133">Transmembrane helix</keyword>